<dbReference type="InterPro" id="IPR037919">
    <property type="entry name" value="OGT"/>
</dbReference>
<keyword evidence="4" id="KW-0328">Glycosyltransferase</keyword>
<dbReference type="AlphaFoldDB" id="A0A5J6N2S2"/>
<dbReference type="Proteomes" id="UP000325797">
    <property type="component" value="Chromosome"/>
</dbReference>
<feature type="repeat" description="TPR" evidence="8">
    <location>
        <begin position="782"/>
        <end position="815"/>
    </location>
</feature>
<dbReference type="PROSITE" id="PS50293">
    <property type="entry name" value="TPR_REGION"/>
    <property type="match status" value="1"/>
</dbReference>
<dbReference type="KEGG" id="hadh:FRZ61_11580"/>
<evidence type="ECO:0000256" key="4">
    <source>
        <dbReference type="ARBA" id="ARBA00022676"/>
    </source>
</evidence>
<comment type="pathway">
    <text evidence="1">Protein modification; protein glycosylation.</text>
</comment>
<evidence type="ECO:0000313" key="11">
    <source>
        <dbReference type="Proteomes" id="UP000325797"/>
    </source>
</evidence>
<feature type="repeat" description="TPR" evidence="8">
    <location>
        <begin position="75"/>
        <end position="108"/>
    </location>
</feature>
<dbReference type="InterPro" id="IPR029489">
    <property type="entry name" value="OGT/SEC/SPY_C"/>
</dbReference>
<dbReference type="RefSeq" id="WP_191909317.1">
    <property type="nucleotide sequence ID" value="NZ_CP042582.1"/>
</dbReference>
<feature type="domain" description="O-GlcNAc transferase C-terminal" evidence="9">
    <location>
        <begin position="562"/>
        <end position="749"/>
    </location>
</feature>
<keyword evidence="6" id="KW-0677">Repeat</keyword>
<dbReference type="PANTHER" id="PTHR44366">
    <property type="entry name" value="UDP-N-ACETYLGLUCOSAMINE--PEPTIDE N-ACETYLGLUCOSAMINYLTRANSFERASE 110 KDA SUBUNIT"/>
    <property type="match status" value="1"/>
</dbReference>
<dbReference type="Pfam" id="PF13432">
    <property type="entry name" value="TPR_16"/>
    <property type="match status" value="4"/>
</dbReference>
<protein>
    <recommendedName>
        <fullName evidence="3">protein O-GlcNAc transferase</fullName>
        <ecNumber evidence="3">2.4.1.255</ecNumber>
    </recommendedName>
</protein>
<dbReference type="EMBL" id="CP042582">
    <property type="protein sequence ID" value="QEX21236.1"/>
    <property type="molecule type" value="Genomic_DNA"/>
</dbReference>
<keyword evidence="11" id="KW-1185">Reference proteome</keyword>
<keyword evidence="7 8" id="KW-0802">TPR repeat</keyword>
<dbReference type="PANTHER" id="PTHR44366:SF1">
    <property type="entry name" value="UDP-N-ACETYLGLUCOSAMINE--PEPTIDE N-ACETYLGLUCOSAMINYLTRANSFERASE 110 KDA SUBUNIT"/>
    <property type="match status" value="1"/>
</dbReference>
<evidence type="ECO:0000313" key="10">
    <source>
        <dbReference type="EMBL" id="QEX21236.1"/>
    </source>
</evidence>
<evidence type="ECO:0000259" key="9">
    <source>
        <dbReference type="Pfam" id="PF13844"/>
    </source>
</evidence>
<evidence type="ECO:0000256" key="7">
    <source>
        <dbReference type="ARBA" id="ARBA00022803"/>
    </source>
</evidence>
<dbReference type="SMART" id="SM00028">
    <property type="entry name" value="TPR"/>
    <property type="match status" value="10"/>
</dbReference>
<accession>A0A5J6N2S2</accession>
<dbReference type="InterPro" id="IPR019734">
    <property type="entry name" value="TPR_rpt"/>
</dbReference>
<proteinExistence type="inferred from homology"/>
<feature type="repeat" description="TPR" evidence="8">
    <location>
        <begin position="245"/>
        <end position="278"/>
    </location>
</feature>
<evidence type="ECO:0000256" key="5">
    <source>
        <dbReference type="ARBA" id="ARBA00022679"/>
    </source>
</evidence>
<dbReference type="InterPro" id="IPR011990">
    <property type="entry name" value="TPR-like_helical_dom_sf"/>
</dbReference>
<keyword evidence="5" id="KW-0808">Transferase</keyword>
<evidence type="ECO:0000256" key="2">
    <source>
        <dbReference type="ARBA" id="ARBA00005386"/>
    </source>
</evidence>
<feature type="domain" description="O-GlcNAc transferase C-terminal" evidence="9">
    <location>
        <begin position="392"/>
        <end position="556"/>
    </location>
</feature>
<dbReference type="Gene3D" id="3.40.50.2000">
    <property type="entry name" value="Glycogen Phosphorylase B"/>
    <property type="match status" value="1"/>
</dbReference>
<comment type="similarity">
    <text evidence="2">Belongs to the glycosyltransferase 41 family. O-GlcNAc transferase subfamily.</text>
</comment>
<dbReference type="PROSITE" id="PS50005">
    <property type="entry name" value="TPR"/>
    <property type="match status" value="5"/>
</dbReference>
<dbReference type="GO" id="GO:0006493">
    <property type="term" value="P:protein O-linked glycosylation"/>
    <property type="evidence" value="ECO:0007669"/>
    <property type="project" value="InterPro"/>
</dbReference>
<evidence type="ECO:0000256" key="3">
    <source>
        <dbReference type="ARBA" id="ARBA00011970"/>
    </source>
</evidence>
<feature type="repeat" description="TPR" evidence="8">
    <location>
        <begin position="211"/>
        <end position="244"/>
    </location>
</feature>
<dbReference type="Pfam" id="PF13414">
    <property type="entry name" value="TPR_11"/>
    <property type="match status" value="1"/>
</dbReference>
<dbReference type="EC" id="2.4.1.255" evidence="3"/>
<dbReference type="Pfam" id="PF13844">
    <property type="entry name" value="Glyco_transf_41"/>
    <property type="match status" value="2"/>
</dbReference>
<dbReference type="GO" id="GO:0097363">
    <property type="term" value="F:protein O-acetylglucosaminyltransferase activity"/>
    <property type="evidence" value="ECO:0007669"/>
    <property type="project" value="UniProtKB-EC"/>
</dbReference>
<dbReference type="Gene3D" id="1.25.40.10">
    <property type="entry name" value="Tetratricopeptide repeat domain"/>
    <property type="match status" value="4"/>
</dbReference>
<sequence length="886" mass="95871">MTATQRPLTASERALACHRAGDLAGAERAYREALVADAEDVASLGGIGVLLMQTGRPQEALAPLERAAAMAPDDAQGQVNLGSAYASNGRLPEAIQAFRRALARAPDHLHGWRNLAAALLRADRLDEAGAAIEQLIKRAPGQKEPQRLAADLAMRRRQPAEAARIYQALVGQEPGNARYRAGLAGALAAQGGFKAALPHWREAVRLSPDRAEYWNQLGNCWRALGDAENALAAQQKAVTLGPGKAGFQINLGAALYDLGRIKEAMAAFRQAVELDRSSALAWRNFGSALEMLGRNAEAAKAYREAFALEPADASGQALLLRQLLQQCDWPAAAPLLKRVAANTKAALAEGRKPEETPLAHLSRSSDEAETLAVAKAWIGQMRARIPGPAVTQAPREPDPERRLKIGYYTSDMHDHPVAHLTVGLFERHDRRAVEVAIYSHGRADESLWRQRAVAAADRFVDLQGQGQRAVAERIAADGVDILVDLNGHSSGAKMEALALRPAPIQALWLGYPGSSGADFIDYMITDITATPPEAAADYSEALLWLPHVFQPNDDRQEISPEATKRARWGLPEDGVVFASLNQGFKIEPASFALWMELLRELPKSVLWLRSPSAEMLANLRREAAAHGVAQERLVFADRPDKPVHLQRLSHIDIALDTWTYNGHTTTSDALWAGVPVIALEGGHYASRVSASVLKAIGLPELIARTPAEYRALALRYARDAAARAALRARLAANRGRFPLFDTARFARNLEAGYRAIWRRHLRGAAPASIRVIEPSGASPSAIAAAMGEAEALRQAGHRSKAIAAYRRALDLDPGYVEGQLHLAHLLRAEGALADAADRYREVVALDPSLAEGWGALAAIHAEGGPLAKHVDRCRRRAEMPVSRNPS</sequence>
<name>A0A5J6N2S2_9PROT</name>
<organism evidence="10 11">
    <name type="scientific">Hypericibacter adhaerens</name>
    <dbReference type="NCBI Taxonomy" id="2602016"/>
    <lineage>
        <taxon>Bacteria</taxon>
        <taxon>Pseudomonadati</taxon>
        <taxon>Pseudomonadota</taxon>
        <taxon>Alphaproteobacteria</taxon>
        <taxon>Rhodospirillales</taxon>
        <taxon>Dongiaceae</taxon>
        <taxon>Hypericibacter</taxon>
    </lineage>
</organism>
<evidence type="ECO:0000256" key="6">
    <source>
        <dbReference type="ARBA" id="ARBA00022737"/>
    </source>
</evidence>
<gene>
    <name evidence="10" type="ORF">FRZ61_11580</name>
</gene>
<evidence type="ECO:0000256" key="8">
    <source>
        <dbReference type="PROSITE-ProRule" id="PRU00339"/>
    </source>
</evidence>
<feature type="repeat" description="TPR" evidence="8">
    <location>
        <begin position="279"/>
        <end position="312"/>
    </location>
</feature>
<evidence type="ECO:0000256" key="1">
    <source>
        <dbReference type="ARBA" id="ARBA00004922"/>
    </source>
</evidence>
<reference evidence="10 11" key="1">
    <citation type="submission" date="2019-08" db="EMBL/GenBank/DDBJ databases">
        <title>Hyperibacter terrae gen. nov., sp. nov. and Hyperibacter viscosus sp. nov., two new members in the family Rhodospirillaceae isolated from the rhizosphere of Hypericum perforatum.</title>
        <authorList>
            <person name="Noviana Z."/>
        </authorList>
    </citation>
    <scope>NUCLEOTIDE SEQUENCE [LARGE SCALE GENOMIC DNA]</scope>
    <source>
        <strain evidence="10 11">R5959</strain>
    </source>
</reference>
<dbReference type="Gene3D" id="3.40.50.11380">
    <property type="match status" value="1"/>
</dbReference>
<dbReference type="SUPFAM" id="SSF48452">
    <property type="entry name" value="TPR-like"/>
    <property type="match status" value="3"/>
</dbReference>